<dbReference type="EMBL" id="SNYV01000011">
    <property type="protein sequence ID" value="TDQ79063.1"/>
    <property type="molecule type" value="Genomic_DNA"/>
</dbReference>
<organism evidence="1 2">
    <name type="scientific">Sphingobacterium yanglingense</name>
    <dbReference type="NCBI Taxonomy" id="1437280"/>
    <lineage>
        <taxon>Bacteria</taxon>
        <taxon>Pseudomonadati</taxon>
        <taxon>Bacteroidota</taxon>
        <taxon>Sphingobacteriia</taxon>
        <taxon>Sphingobacteriales</taxon>
        <taxon>Sphingobacteriaceae</taxon>
        <taxon>Sphingobacterium</taxon>
    </lineage>
</organism>
<keyword evidence="2" id="KW-1185">Reference proteome</keyword>
<dbReference type="RefSeq" id="WP_133582880.1">
    <property type="nucleotide sequence ID" value="NZ_SNYV01000011.1"/>
</dbReference>
<evidence type="ECO:0000313" key="2">
    <source>
        <dbReference type="Proteomes" id="UP000295292"/>
    </source>
</evidence>
<dbReference type="OrthoDB" id="9803508at2"/>
<gene>
    <name evidence="1" type="ORF">CLV99_0495</name>
</gene>
<dbReference type="Proteomes" id="UP000295292">
    <property type="component" value="Unassembled WGS sequence"/>
</dbReference>
<name>A0A4R6WG03_9SPHI</name>
<accession>A0A4R6WG03</accession>
<dbReference type="PANTHER" id="PTHR41317:SF1">
    <property type="entry name" value="PD-(D_E)XK NUCLEASE FAMILY TRANSPOSASE"/>
    <property type="match status" value="1"/>
</dbReference>
<comment type="caution">
    <text evidence="1">The sequence shown here is derived from an EMBL/GenBank/DDBJ whole genome shotgun (WGS) entry which is preliminary data.</text>
</comment>
<dbReference type="PANTHER" id="PTHR41317">
    <property type="entry name" value="PD-(D_E)XK NUCLEASE FAMILY TRANSPOSASE"/>
    <property type="match status" value="1"/>
</dbReference>
<dbReference type="AlphaFoldDB" id="A0A4R6WG03"/>
<reference evidence="1 2" key="1">
    <citation type="submission" date="2019-03" db="EMBL/GenBank/DDBJ databases">
        <title>Genomic Encyclopedia of Archaeal and Bacterial Type Strains, Phase II (KMG-II): from individual species to whole genera.</title>
        <authorList>
            <person name="Goeker M."/>
        </authorList>
    </citation>
    <scope>NUCLEOTIDE SEQUENCE [LARGE SCALE GENOMIC DNA]</scope>
    <source>
        <strain evidence="1 2">DSM 28353</strain>
    </source>
</reference>
<sequence>MQRRIKTRSNTSRYIEILTDFGWKHYFGREENKINLINFLNSLLEGEHVIADLHYANVEEGGEHSGERKVVFDLRCIGEGGEHFLVEMQLQNQDFFFDRAVTYTSRTISRLAKKGAEGNGYELPPVYFVAVLGFQLDKANYEKYYYSAKIVDQFDNELLYDKLSYKMLVLPNFNKSLTNLSSIMDQWMYLMKHLNENEELPNYLDKRIFSRIFEVGEVANLSPAEHMAYISSIDRKRDYNNTIAYAKKEAKAEGHVLGIAEGERKKALETALNLKNMDIPFDKIAKATGLSVEEIERLK</sequence>
<proteinExistence type="predicted"/>
<evidence type="ECO:0000313" key="1">
    <source>
        <dbReference type="EMBL" id="TDQ79063.1"/>
    </source>
</evidence>
<protein>
    <submittedName>
        <fullName evidence="1">Putative transposase/invertase (TIGR01784 family)</fullName>
    </submittedName>
</protein>
<dbReference type="InterPro" id="IPR010106">
    <property type="entry name" value="RpnA"/>
</dbReference>
<dbReference type="Pfam" id="PF12784">
    <property type="entry name" value="PDDEXK_2"/>
    <property type="match status" value="1"/>
</dbReference>
<dbReference type="NCBIfam" id="TIGR01784">
    <property type="entry name" value="T_den_put_tspse"/>
    <property type="match status" value="1"/>
</dbReference>